<dbReference type="SUPFAM" id="SSF47175">
    <property type="entry name" value="Cytochromes"/>
    <property type="match status" value="1"/>
</dbReference>
<name>A0A6M8UK21_9GAMM</name>
<keyword evidence="3 6" id="KW-0732">Signal</keyword>
<dbReference type="Proteomes" id="UP000505325">
    <property type="component" value="Chromosome"/>
</dbReference>
<feature type="binding site" description="axial binding residue" evidence="4">
    <location>
        <position position="29"/>
    </location>
    <ligand>
        <name>heme b</name>
        <dbReference type="ChEBI" id="CHEBI:60344"/>
    </ligand>
    <ligandPart>
        <name>Fe</name>
        <dbReference type="ChEBI" id="CHEBI:18248"/>
    </ligandPart>
</feature>
<keyword evidence="4" id="KW-0479">Metal-binding</keyword>
<dbReference type="RefSeq" id="WP_173635629.1">
    <property type="nucleotide sequence ID" value="NZ_CP054212.1"/>
</dbReference>
<dbReference type="EMBL" id="CP054212">
    <property type="protein sequence ID" value="QKJ88787.1"/>
    <property type="molecule type" value="Genomic_DNA"/>
</dbReference>
<comment type="function">
    <text evidence="1">Electron-transport protein of unknown function.</text>
</comment>
<dbReference type="InterPro" id="IPR010980">
    <property type="entry name" value="Cyt_c/b562"/>
</dbReference>
<evidence type="ECO:0000256" key="6">
    <source>
        <dbReference type="SAM" id="SignalP"/>
    </source>
</evidence>
<feature type="region of interest" description="Disordered" evidence="5">
    <location>
        <begin position="58"/>
        <end position="81"/>
    </location>
</feature>
<dbReference type="GO" id="GO:0022900">
    <property type="term" value="P:electron transport chain"/>
    <property type="evidence" value="ECO:0007669"/>
    <property type="project" value="InterPro"/>
</dbReference>
<dbReference type="GO" id="GO:0009055">
    <property type="term" value="F:electron transfer activity"/>
    <property type="evidence" value="ECO:0007669"/>
    <property type="project" value="InterPro"/>
</dbReference>
<feature type="compositionally biased region" description="Basic and acidic residues" evidence="5">
    <location>
        <begin position="66"/>
        <end position="81"/>
    </location>
</feature>
<protein>
    <submittedName>
        <fullName evidence="7">Cytochrome B562</fullName>
    </submittedName>
</protein>
<evidence type="ECO:0000256" key="5">
    <source>
        <dbReference type="SAM" id="MobiDB-lite"/>
    </source>
</evidence>
<dbReference type="Gene3D" id="1.20.120.10">
    <property type="entry name" value="Cytochrome c/b562"/>
    <property type="match status" value="1"/>
</dbReference>
<feature type="signal peptide" evidence="6">
    <location>
        <begin position="1"/>
        <end position="22"/>
    </location>
</feature>
<dbReference type="NCBIfam" id="NF011632">
    <property type="entry name" value="PRK15058.1"/>
    <property type="match status" value="1"/>
</dbReference>
<dbReference type="GO" id="GO:0042597">
    <property type="term" value="C:periplasmic space"/>
    <property type="evidence" value="ECO:0007669"/>
    <property type="project" value="InterPro"/>
</dbReference>
<comment type="cofactor">
    <cofactor evidence="4">
        <name>heme b</name>
        <dbReference type="ChEBI" id="CHEBI:60344"/>
    </cofactor>
    <text evidence="4">Binds 1 heme b (iron(II)-protoporphyrin IX) group per molecule.</text>
</comment>
<organism evidence="7 8">
    <name type="scientific">Paramixta manurensis</name>
    <dbReference type="NCBI Taxonomy" id="2740817"/>
    <lineage>
        <taxon>Bacteria</taxon>
        <taxon>Pseudomonadati</taxon>
        <taxon>Pseudomonadota</taxon>
        <taxon>Gammaproteobacteria</taxon>
        <taxon>Enterobacterales</taxon>
        <taxon>Erwiniaceae</taxon>
        <taxon>Paramixta</taxon>
    </lineage>
</organism>
<comment type="similarity">
    <text evidence="2">Belongs to the cytochrome b562 family.</text>
</comment>
<evidence type="ECO:0000256" key="2">
    <source>
        <dbReference type="ARBA" id="ARBA00005523"/>
    </source>
</evidence>
<keyword evidence="8" id="KW-1185">Reference proteome</keyword>
<proteinExistence type="inferred from homology"/>
<dbReference type="KEGG" id="pmak:PMPD1_3876"/>
<sequence length="128" mass="13919">MRKHVIAMLSVSLLCTSVSALARDLGDDMDIIASNYKTVNKTTDAGELTKALQVMRDAATDAKQATPEKLESEPKDSPKLKDYQAGLDTLIGQIDTSMALAKAGKVDEAKDAAKKLADIRNENHKKFR</sequence>
<dbReference type="InterPro" id="IPR009155">
    <property type="entry name" value="Cyt_b562"/>
</dbReference>
<evidence type="ECO:0000313" key="7">
    <source>
        <dbReference type="EMBL" id="QKJ88787.1"/>
    </source>
</evidence>
<evidence type="ECO:0000313" key="8">
    <source>
        <dbReference type="Proteomes" id="UP000505325"/>
    </source>
</evidence>
<reference evidence="7 8" key="1">
    <citation type="submission" date="2020-06" db="EMBL/GenBank/DDBJ databases">
        <title>Genome sequence of Paramixta manurensis strain PD-1.</title>
        <authorList>
            <person name="Lee C.W."/>
            <person name="Kim J."/>
        </authorList>
    </citation>
    <scope>NUCLEOTIDE SEQUENCE [LARGE SCALE GENOMIC DNA]</scope>
    <source>
        <strain evidence="7 8">PD-1</strain>
    </source>
</reference>
<dbReference type="AlphaFoldDB" id="A0A6M8UK21"/>
<dbReference type="PIRSF" id="PIRSF000029">
    <property type="entry name" value="Cytochrome_b562"/>
    <property type="match status" value="1"/>
</dbReference>
<dbReference type="GO" id="GO:0005506">
    <property type="term" value="F:iron ion binding"/>
    <property type="evidence" value="ECO:0007669"/>
    <property type="project" value="InterPro"/>
</dbReference>
<feature type="binding site" description="axial binding residue" evidence="4">
    <location>
        <position position="124"/>
    </location>
    <ligand>
        <name>heme b</name>
        <dbReference type="ChEBI" id="CHEBI:60344"/>
    </ligand>
    <ligandPart>
        <name>Fe</name>
        <dbReference type="ChEBI" id="CHEBI:18248"/>
    </ligandPart>
</feature>
<feature type="chain" id="PRO_5026930491" evidence="6">
    <location>
        <begin position="23"/>
        <end position="128"/>
    </location>
</feature>
<keyword evidence="4" id="KW-0408">Iron</keyword>
<evidence type="ECO:0000256" key="4">
    <source>
        <dbReference type="PIRSR" id="PIRSR000029-1"/>
    </source>
</evidence>
<keyword evidence="4" id="KW-0349">Heme</keyword>
<evidence type="ECO:0000256" key="3">
    <source>
        <dbReference type="ARBA" id="ARBA00022729"/>
    </source>
</evidence>
<dbReference type="GO" id="GO:0020037">
    <property type="term" value="F:heme binding"/>
    <property type="evidence" value="ECO:0007669"/>
    <property type="project" value="InterPro"/>
</dbReference>
<evidence type="ECO:0000256" key="1">
    <source>
        <dbReference type="ARBA" id="ARBA00002028"/>
    </source>
</evidence>
<dbReference type="Pfam" id="PF07361">
    <property type="entry name" value="Cytochrom_B562"/>
    <property type="match status" value="1"/>
</dbReference>
<accession>A0A6M8UK21</accession>
<gene>
    <name evidence="7" type="ORF">PMPD1_3876</name>
</gene>